<dbReference type="AlphaFoldDB" id="A0AAD6KZJ2"/>
<organism evidence="1 2">
    <name type="scientific">Salix udensis</name>
    <dbReference type="NCBI Taxonomy" id="889485"/>
    <lineage>
        <taxon>Eukaryota</taxon>
        <taxon>Viridiplantae</taxon>
        <taxon>Streptophyta</taxon>
        <taxon>Embryophyta</taxon>
        <taxon>Tracheophyta</taxon>
        <taxon>Spermatophyta</taxon>
        <taxon>Magnoliopsida</taxon>
        <taxon>eudicotyledons</taxon>
        <taxon>Gunneridae</taxon>
        <taxon>Pentapetalae</taxon>
        <taxon>rosids</taxon>
        <taxon>fabids</taxon>
        <taxon>Malpighiales</taxon>
        <taxon>Salicaceae</taxon>
        <taxon>Saliceae</taxon>
        <taxon>Salix</taxon>
    </lineage>
</organism>
<protein>
    <submittedName>
        <fullName evidence="1">Uncharacterized protein</fullName>
    </submittedName>
</protein>
<accession>A0AAD6KZJ2</accession>
<dbReference type="EMBL" id="JAPFFJ010000003">
    <property type="protein sequence ID" value="KAJ6432466.1"/>
    <property type="molecule type" value="Genomic_DNA"/>
</dbReference>
<gene>
    <name evidence="1" type="ORF">OIU84_019663</name>
</gene>
<dbReference type="Proteomes" id="UP001162972">
    <property type="component" value="Chromosome 10"/>
</dbReference>
<keyword evidence="2" id="KW-1185">Reference proteome</keyword>
<reference evidence="1 2" key="1">
    <citation type="journal article" date="2023" name="Int. J. Mol. Sci.">
        <title>De Novo Assembly and Annotation of 11 Diverse Shrub Willow (Salix) Genomes Reveals Novel Gene Organization in Sex-Linked Regions.</title>
        <authorList>
            <person name="Hyden B."/>
            <person name="Feng K."/>
            <person name="Yates T.B."/>
            <person name="Jawdy S."/>
            <person name="Cereghino C."/>
            <person name="Smart L.B."/>
            <person name="Muchero W."/>
        </authorList>
    </citation>
    <scope>NUCLEOTIDE SEQUENCE [LARGE SCALE GENOMIC DNA]</scope>
    <source>
        <tissue evidence="1">Shoot tip</tissue>
    </source>
</reference>
<comment type="caution">
    <text evidence="1">The sequence shown here is derived from an EMBL/GenBank/DDBJ whole genome shotgun (WGS) entry which is preliminary data.</text>
</comment>
<evidence type="ECO:0000313" key="2">
    <source>
        <dbReference type="Proteomes" id="UP001162972"/>
    </source>
</evidence>
<evidence type="ECO:0000313" key="1">
    <source>
        <dbReference type="EMBL" id="KAJ6432466.1"/>
    </source>
</evidence>
<proteinExistence type="predicted"/>
<name>A0AAD6KZJ2_9ROSI</name>
<sequence>MSSMLGPSNYGFQEGCIRSALGVDGVMGLDRSLNFKIAFDPVDFTDADENLNAELLDLLYAGFDRN</sequence>